<comment type="similarity">
    <text evidence="1 6 7">Belongs to the peptidase S8 family.</text>
</comment>
<sequence>MIRKLSLSAAFVVLMAVMMVTSPIAMAAGGTAGADDADRTQDFTVDDVQTQSGEDVYIESELEQAAAEEDTVEVFVRMDAAESETYAQVTGDAQSMGDSQTALKQEAEITQSQLELHAEELGDDLEIVNEFWITNAALVEVDADRVDELTRIDGVSELHPNYEVEMAQPVATDEQASDDVGPADHGETTYGLDQVNAPHVWDEFDTTGEGVTAAVIDTGVDADHPEFEDYDENNWAEFDFDGSEIDSEPYDVNGHGTHVAGTVLGGNASGPHIGVAPDAELLAINVFPGMPEEGSTTLSAIVAGMEHAVEEGADVANLSLGGGGYAGIYIDVIKNAKESGTHIVSSSGNDGPGSEGTPANVYNGTAVGASDVDRDIADFSTGTEIDTHEEWGFIAPESWPDEYATPDVSAPGVDVYSAVPGGGYSDTYSGTSMAAPHVAGTVALLMAQDDELSPSEAKPVLEETATKPYHEDISGNVIADAGENNESLYDDDVRDIRYGYGIIDAYAASAAIDAQSSEITGNVVDDEGETVSEPTRVTLEEVDREVTSQYDGYAFDVTSGEYELTAADAFGYSDGNATVSVGEDESVEENISVERELDVEQLGFQPDEVEAEEPFALGVHVAHLENLTVDLTDESTVAEENVDIFLLDEMDDADPTELDLGEVNEFEEPVSGLVSIHVDGEAGDMFAFEHTFDGVNNEPIDIETGPITVVDEMEDPESLVIGEHDQLEEDLISNQMRTGNVTIENPANETRNGTLMWDLEGVGVFGDEFEVEPNGEHVTEIDLHLGDDPAPWSFAFGAGDTAEQELTLVDDTGEADHKEFETELVTGSLNGTVTDAETGDPVSGVTVMASDGFNLIETTTDSAGEYHLQPDAPGEWQVMAESGSYGPIQDTVTISEDLDPVEQNLEIGTTPEFTFTVDEGEAASIGLPADVEGGTVDDVVPAEANVIVWAYDTESNEWASVNGTHEVSALDALVVSAAEETELTVEFAGTPTADDTATPVERTVDEGWNFVAPSTFDDPEAAFTSTEEVLRVQQVQDEPQSEMVPDGSFSGVETFDSSGEVNPFAGYFVFVEDDGTMAGATNDGMTLRQAYDNLNYSDDSFDSIEGTVTSTVTNEPIEGAEVSVEGTSLSATTDEDGHYTIPAVFESDDRHVTIDAEGYEAKTLEPSAGELDAELQDKVHFTVNDFSVDETDLEIGDEFEVTYTIENEGSQDAWQIVSTEFGDAVSDARMNESTWQVDSSGIELEAGNSTEVTVTGEVGEFIVTEPQEPQEIGVFTDDDSATVDITVSESSESTSGETAAVSAAPVGA</sequence>
<dbReference type="RefSeq" id="WP_160065759.1">
    <property type="nucleotide sequence ID" value="NZ_WUYX01000038.1"/>
</dbReference>
<dbReference type="Pfam" id="PF13620">
    <property type="entry name" value="CarboxypepD_reg"/>
    <property type="match status" value="2"/>
</dbReference>
<comment type="caution">
    <text evidence="10">The sequence shown here is derived from an EMBL/GenBank/DDBJ whole genome shotgun (WGS) entry which is preliminary data.</text>
</comment>
<dbReference type="EMBL" id="WUYX01000038">
    <property type="protein sequence ID" value="MXV62939.1"/>
    <property type="molecule type" value="Genomic_DNA"/>
</dbReference>
<dbReference type="PROSITE" id="PS51892">
    <property type="entry name" value="SUBTILASE"/>
    <property type="match status" value="1"/>
</dbReference>
<evidence type="ECO:0000256" key="6">
    <source>
        <dbReference type="PROSITE-ProRule" id="PRU01240"/>
    </source>
</evidence>
<proteinExistence type="inferred from homology"/>
<protein>
    <submittedName>
        <fullName evidence="10">S8 family serine peptidase</fullName>
    </submittedName>
</protein>
<dbReference type="InterPro" id="IPR008969">
    <property type="entry name" value="CarboxyPept-like_regulatory"/>
</dbReference>
<evidence type="ECO:0000313" key="10">
    <source>
        <dbReference type="EMBL" id="MXV62939.1"/>
    </source>
</evidence>
<name>A0A6B0VR27_9EURY</name>
<dbReference type="InterPro" id="IPR036852">
    <property type="entry name" value="Peptidase_S8/S53_dom_sf"/>
</dbReference>
<dbReference type="Gene3D" id="2.60.40.1120">
    <property type="entry name" value="Carboxypeptidase-like, regulatory domain"/>
    <property type="match status" value="3"/>
</dbReference>
<dbReference type="GO" id="GO:0006508">
    <property type="term" value="P:proteolysis"/>
    <property type="evidence" value="ECO:0007669"/>
    <property type="project" value="UniProtKB-KW"/>
</dbReference>
<keyword evidence="2 6" id="KW-0645">Protease</keyword>
<dbReference type="OrthoDB" id="27270at2157"/>
<dbReference type="SUPFAM" id="SSF52743">
    <property type="entry name" value="Subtilisin-like"/>
    <property type="match status" value="1"/>
</dbReference>
<keyword evidence="3 6" id="KW-0378">Hydrolase</keyword>
<evidence type="ECO:0000256" key="1">
    <source>
        <dbReference type="ARBA" id="ARBA00011073"/>
    </source>
</evidence>
<dbReference type="PANTHER" id="PTHR43806">
    <property type="entry name" value="PEPTIDASE S8"/>
    <property type="match status" value="1"/>
</dbReference>
<feature type="active site" description="Charge relay system" evidence="5 6">
    <location>
        <position position="255"/>
    </location>
</feature>
<dbReference type="PRINTS" id="PR00723">
    <property type="entry name" value="SUBTILISIN"/>
</dbReference>
<dbReference type="GO" id="GO:0004252">
    <property type="term" value="F:serine-type endopeptidase activity"/>
    <property type="evidence" value="ECO:0007669"/>
    <property type="project" value="UniProtKB-UniRule"/>
</dbReference>
<feature type="region of interest" description="Disordered" evidence="8">
    <location>
        <begin position="1287"/>
        <end position="1308"/>
    </location>
</feature>
<evidence type="ECO:0000256" key="3">
    <source>
        <dbReference type="ARBA" id="ARBA00022801"/>
    </source>
</evidence>
<evidence type="ECO:0000313" key="11">
    <source>
        <dbReference type="Proteomes" id="UP000434101"/>
    </source>
</evidence>
<dbReference type="PROSITE" id="PS00138">
    <property type="entry name" value="SUBTILASE_SER"/>
    <property type="match status" value="1"/>
</dbReference>
<dbReference type="Proteomes" id="UP000434101">
    <property type="component" value="Unassembled WGS sequence"/>
</dbReference>
<evidence type="ECO:0000256" key="2">
    <source>
        <dbReference type="ARBA" id="ARBA00022670"/>
    </source>
</evidence>
<feature type="active site" description="Charge relay system" evidence="5 6">
    <location>
        <position position="217"/>
    </location>
</feature>
<gene>
    <name evidence="10" type="ORF">GS429_12845</name>
</gene>
<feature type="active site" description="Charge relay system" evidence="5 6">
    <location>
        <position position="432"/>
    </location>
</feature>
<dbReference type="InterPro" id="IPR023827">
    <property type="entry name" value="Peptidase_S8_Asp-AS"/>
</dbReference>
<accession>A0A6B0VR27</accession>
<dbReference type="SUPFAM" id="SSF49464">
    <property type="entry name" value="Carboxypeptidase regulatory domain-like"/>
    <property type="match status" value="1"/>
</dbReference>
<dbReference type="SUPFAM" id="SSF49452">
    <property type="entry name" value="Starch-binding domain-like"/>
    <property type="match status" value="1"/>
</dbReference>
<evidence type="ECO:0000259" key="9">
    <source>
        <dbReference type="Pfam" id="PF00082"/>
    </source>
</evidence>
<keyword evidence="11" id="KW-1185">Reference proteome</keyword>
<keyword evidence="4 6" id="KW-0720">Serine protease</keyword>
<evidence type="ECO:0000256" key="4">
    <source>
        <dbReference type="ARBA" id="ARBA00022825"/>
    </source>
</evidence>
<dbReference type="InterPro" id="IPR023828">
    <property type="entry name" value="Peptidase_S8_Ser-AS"/>
</dbReference>
<dbReference type="InterPro" id="IPR022398">
    <property type="entry name" value="Peptidase_S8_His-AS"/>
</dbReference>
<dbReference type="GO" id="GO:0030246">
    <property type="term" value="F:carbohydrate binding"/>
    <property type="evidence" value="ECO:0007669"/>
    <property type="project" value="InterPro"/>
</dbReference>
<dbReference type="InterPro" id="IPR015500">
    <property type="entry name" value="Peptidase_S8_subtilisin-rel"/>
</dbReference>
<dbReference type="PROSITE" id="PS00136">
    <property type="entry name" value="SUBTILASE_ASP"/>
    <property type="match status" value="1"/>
</dbReference>
<dbReference type="InterPro" id="IPR013784">
    <property type="entry name" value="Carb-bd-like_fold"/>
</dbReference>
<evidence type="ECO:0000256" key="7">
    <source>
        <dbReference type="RuleBase" id="RU003355"/>
    </source>
</evidence>
<dbReference type="Gene3D" id="3.40.50.200">
    <property type="entry name" value="Peptidase S8/S53 domain"/>
    <property type="match status" value="1"/>
</dbReference>
<feature type="domain" description="Peptidase S8/S53" evidence="9">
    <location>
        <begin position="208"/>
        <end position="483"/>
    </location>
</feature>
<evidence type="ECO:0000256" key="8">
    <source>
        <dbReference type="SAM" id="MobiDB-lite"/>
    </source>
</evidence>
<dbReference type="InterPro" id="IPR000209">
    <property type="entry name" value="Peptidase_S8/S53_dom"/>
</dbReference>
<organism evidence="10 11">
    <name type="scientific">Natronorubrum halalkaliphilum</name>
    <dbReference type="NCBI Taxonomy" id="2691917"/>
    <lineage>
        <taxon>Archaea</taxon>
        <taxon>Methanobacteriati</taxon>
        <taxon>Methanobacteriota</taxon>
        <taxon>Stenosarchaea group</taxon>
        <taxon>Halobacteria</taxon>
        <taxon>Halobacteriales</taxon>
        <taxon>Natrialbaceae</taxon>
        <taxon>Natronorubrum</taxon>
    </lineage>
</organism>
<dbReference type="PANTHER" id="PTHR43806:SF11">
    <property type="entry name" value="CEREVISIN-RELATED"/>
    <property type="match status" value="1"/>
</dbReference>
<reference evidence="10 11" key="1">
    <citation type="submission" date="2020-01" db="EMBL/GenBank/DDBJ databases">
        <title>Natronorubrum sp. JWXQ-INN 674 isolated from Inner Mongolia Autonomous Region of China.</title>
        <authorList>
            <person name="Xue Q."/>
        </authorList>
    </citation>
    <scope>NUCLEOTIDE SEQUENCE [LARGE SCALE GENOMIC DNA]</scope>
    <source>
        <strain evidence="10 11">JWXQ-INN-674</strain>
    </source>
</reference>
<dbReference type="Pfam" id="PF00082">
    <property type="entry name" value="Peptidase_S8"/>
    <property type="match status" value="1"/>
</dbReference>
<dbReference type="PROSITE" id="PS00137">
    <property type="entry name" value="SUBTILASE_HIS"/>
    <property type="match status" value="1"/>
</dbReference>
<dbReference type="InterPro" id="IPR050131">
    <property type="entry name" value="Peptidase_S8_subtilisin-like"/>
</dbReference>
<evidence type="ECO:0000256" key="5">
    <source>
        <dbReference type="PIRSR" id="PIRSR615500-1"/>
    </source>
</evidence>